<name>A0A0L0FX29_9EUKA</name>
<evidence type="ECO:0000256" key="1">
    <source>
        <dbReference type="ARBA" id="ARBA00004141"/>
    </source>
</evidence>
<protein>
    <recommendedName>
        <fullName evidence="9">Major facilitator superfamily (MFS) profile domain-containing protein</fullName>
    </recommendedName>
</protein>
<comment type="subcellular location">
    <subcellularLocation>
        <location evidence="1">Membrane</location>
        <topology evidence="1">Multi-pass membrane protein</topology>
    </subcellularLocation>
</comment>
<keyword evidence="8" id="KW-1185">Reference proteome</keyword>
<keyword evidence="3 6" id="KW-0812">Transmembrane</keyword>
<evidence type="ECO:0000313" key="8">
    <source>
        <dbReference type="Proteomes" id="UP000054560"/>
    </source>
</evidence>
<dbReference type="AlphaFoldDB" id="A0A0L0FX29"/>
<dbReference type="GeneID" id="25907639"/>
<feature type="transmembrane region" description="Helical" evidence="6">
    <location>
        <begin position="29"/>
        <end position="50"/>
    </location>
</feature>
<evidence type="ECO:0000256" key="6">
    <source>
        <dbReference type="SAM" id="Phobius"/>
    </source>
</evidence>
<accession>A0A0L0FX29</accession>
<gene>
    <name evidence="7" type="ORF">SARC_07135</name>
</gene>
<evidence type="ECO:0000256" key="2">
    <source>
        <dbReference type="ARBA" id="ARBA00022448"/>
    </source>
</evidence>
<dbReference type="PANTHER" id="PTHR23504:SF15">
    <property type="entry name" value="MAJOR FACILITATOR SUPERFAMILY (MFS) PROFILE DOMAIN-CONTAINING PROTEIN"/>
    <property type="match status" value="1"/>
</dbReference>
<dbReference type="eggNOG" id="KOG2615">
    <property type="taxonomic scope" value="Eukaryota"/>
</dbReference>
<dbReference type="Gene3D" id="1.20.1250.20">
    <property type="entry name" value="MFS general substrate transporter like domains"/>
    <property type="match status" value="1"/>
</dbReference>
<evidence type="ECO:0000256" key="5">
    <source>
        <dbReference type="ARBA" id="ARBA00023136"/>
    </source>
</evidence>
<sequence length="100" mass="11190">MESVSKHEETRRGSVDVTPLPWPKLIPALGLQLAEAITTEMLFPFVAFMVKDFHLTDDDKKLGYYAGYIVSSFLLAQFVSSFGWGVISDSVGELVQFRCI</sequence>
<dbReference type="InterPro" id="IPR036259">
    <property type="entry name" value="MFS_trans_sf"/>
</dbReference>
<evidence type="ECO:0000256" key="3">
    <source>
        <dbReference type="ARBA" id="ARBA00022692"/>
    </source>
</evidence>
<evidence type="ECO:0008006" key="9">
    <source>
        <dbReference type="Google" id="ProtNLM"/>
    </source>
</evidence>
<evidence type="ECO:0000313" key="7">
    <source>
        <dbReference type="EMBL" id="KNC80513.1"/>
    </source>
</evidence>
<evidence type="ECO:0000256" key="4">
    <source>
        <dbReference type="ARBA" id="ARBA00022989"/>
    </source>
</evidence>
<dbReference type="RefSeq" id="XP_014154415.1">
    <property type="nucleotide sequence ID" value="XM_014298940.1"/>
</dbReference>
<dbReference type="EMBL" id="KQ242141">
    <property type="protein sequence ID" value="KNC80513.1"/>
    <property type="molecule type" value="Genomic_DNA"/>
</dbReference>
<dbReference type="SUPFAM" id="SSF103473">
    <property type="entry name" value="MFS general substrate transporter"/>
    <property type="match status" value="1"/>
</dbReference>
<organism evidence="7 8">
    <name type="scientific">Sphaeroforma arctica JP610</name>
    <dbReference type="NCBI Taxonomy" id="667725"/>
    <lineage>
        <taxon>Eukaryota</taxon>
        <taxon>Ichthyosporea</taxon>
        <taxon>Ichthyophonida</taxon>
        <taxon>Sphaeroforma</taxon>
    </lineage>
</organism>
<feature type="transmembrane region" description="Helical" evidence="6">
    <location>
        <begin position="62"/>
        <end position="87"/>
    </location>
</feature>
<reference evidence="7 8" key="1">
    <citation type="submission" date="2011-02" db="EMBL/GenBank/DDBJ databases">
        <title>The Genome Sequence of Sphaeroforma arctica JP610.</title>
        <authorList>
            <consortium name="The Broad Institute Genome Sequencing Platform"/>
            <person name="Russ C."/>
            <person name="Cuomo C."/>
            <person name="Young S.K."/>
            <person name="Zeng Q."/>
            <person name="Gargeya S."/>
            <person name="Alvarado L."/>
            <person name="Berlin A."/>
            <person name="Chapman S.B."/>
            <person name="Chen Z."/>
            <person name="Freedman E."/>
            <person name="Gellesch M."/>
            <person name="Goldberg J."/>
            <person name="Griggs A."/>
            <person name="Gujja S."/>
            <person name="Heilman E."/>
            <person name="Heiman D."/>
            <person name="Howarth C."/>
            <person name="Mehta T."/>
            <person name="Neiman D."/>
            <person name="Pearson M."/>
            <person name="Roberts A."/>
            <person name="Saif S."/>
            <person name="Shea T."/>
            <person name="Shenoy N."/>
            <person name="Sisk P."/>
            <person name="Stolte C."/>
            <person name="Sykes S."/>
            <person name="White J."/>
            <person name="Yandava C."/>
            <person name="Burger G."/>
            <person name="Gray M.W."/>
            <person name="Holland P.W.H."/>
            <person name="King N."/>
            <person name="Lang F.B.F."/>
            <person name="Roger A.J."/>
            <person name="Ruiz-Trillo I."/>
            <person name="Haas B."/>
            <person name="Nusbaum C."/>
            <person name="Birren B."/>
        </authorList>
    </citation>
    <scope>NUCLEOTIDE SEQUENCE [LARGE SCALE GENOMIC DNA]</scope>
    <source>
        <strain evidence="7 8">JP610</strain>
    </source>
</reference>
<dbReference type="OrthoDB" id="10262656at2759"/>
<dbReference type="GO" id="GO:0016020">
    <property type="term" value="C:membrane"/>
    <property type="evidence" value="ECO:0007669"/>
    <property type="project" value="UniProtKB-SubCell"/>
</dbReference>
<proteinExistence type="predicted"/>
<dbReference type="Proteomes" id="UP000054560">
    <property type="component" value="Unassembled WGS sequence"/>
</dbReference>
<keyword evidence="4 6" id="KW-1133">Transmembrane helix</keyword>
<keyword evidence="2" id="KW-0813">Transport</keyword>
<keyword evidence="5 6" id="KW-0472">Membrane</keyword>
<dbReference type="PANTHER" id="PTHR23504">
    <property type="entry name" value="MAJOR FACILITATOR SUPERFAMILY DOMAIN-CONTAINING PROTEIN 10"/>
    <property type="match status" value="1"/>
</dbReference>